<dbReference type="Pfam" id="PF00085">
    <property type="entry name" value="Thioredoxin"/>
    <property type="match status" value="1"/>
</dbReference>
<reference evidence="6 7" key="1">
    <citation type="submission" date="2022-04" db="EMBL/GenBank/DDBJ databases">
        <title>Genome sequence of soybean root-associated Caulobacter segnis RL271.</title>
        <authorList>
            <person name="Longley R."/>
            <person name="Bonito G."/>
            <person name="Trigodet F."/>
            <person name="Crosson S."/>
            <person name="Fiebig A."/>
        </authorList>
    </citation>
    <scope>NUCLEOTIDE SEQUENCE [LARGE SCALE GENOMIC DNA]</scope>
    <source>
        <strain evidence="6 7">RL271</strain>
    </source>
</reference>
<dbReference type="SUPFAM" id="SSF52833">
    <property type="entry name" value="Thioredoxin-like"/>
    <property type="match status" value="1"/>
</dbReference>
<dbReference type="Gene3D" id="2.30.30.380">
    <property type="entry name" value="Zn-finger domain of Sec23/24"/>
    <property type="match status" value="1"/>
</dbReference>
<name>A0ABY4ZPY2_9CAUL</name>
<evidence type="ECO:0000256" key="4">
    <source>
        <dbReference type="ARBA" id="ARBA00023284"/>
    </source>
</evidence>
<accession>A0ABY4ZPY2</accession>
<dbReference type="PANTHER" id="PTHR45663:SF11">
    <property type="entry name" value="GEO12009P1"/>
    <property type="match status" value="1"/>
</dbReference>
<feature type="domain" description="Thioredoxin" evidence="5">
    <location>
        <begin position="24"/>
        <end position="143"/>
    </location>
</feature>
<sequence length="143" mass="15198">MSQVVCVKCGAGNRLPQDRDPLTAKCGRCKADLFTGAPTAVTGADLDRHRRLTKGVALLLDVWAPWCGPCRTMAPNFEAAARQLEPAARLLKLDSDAEQAAAGALNVSSIPTLILFRDGQPVARQAGAMSASQIVDWTRRALG</sequence>
<dbReference type="CDD" id="cd02947">
    <property type="entry name" value="TRX_family"/>
    <property type="match status" value="1"/>
</dbReference>
<evidence type="ECO:0000313" key="7">
    <source>
        <dbReference type="Proteomes" id="UP001057520"/>
    </source>
</evidence>
<dbReference type="Proteomes" id="UP001057520">
    <property type="component" value="Chromosome"/>
</dbReference>
<evidence type="ECO:0000256" key="2">
    <source>
        <dbReference type="ARBA" id="ARBA00022982"/>
    </source>
</evidence>
<dbReference type="PANTHER" id="PTHR45663">
    <property type="entry name" value="GEO12009P1"/>
    <property type="match status" value="1"/>
</dbReference>
<keyword evidence="7" id="KW-1185">Reference proteome</keyword>
<dbReference type="Gene3D" id="3.40.30.10">
    <property type="entry name" value="Glutaredoxin"/>
    <property type="match status" value="1"/>
</dbReference>
<dbReference type="InterPro" id="IPR049299">
    <property type="entry name" value="Thio2_N"/>
</dbReference>
<dbReference type="InterPro" id="IPR017937">
    <property type="entry name" value="Thioredoxin_CS"/>
</dbReference>
<organism evidence="6 7">
    <name type="scientific">Caulobacter segnis</name>
    <dbReference type="NCBI Taxonomy" id="88688"/>
    <lineage>
        <taxon>Bacteria</taxon>
        <taxon>Pseudomonadati</taxon>
        <taxon>Pseudomonadota</taxon>
        <taxon>Alphaproteobacteria</taxon>
        <taxon>Caulobacterales</taxon>
        <taxon>Caulobacteraceae</taxon>
        <taxon>Caulobacter</taxon>
    </lineage>
</organism>
<evidence type="ECO:0000256" key="3">
    <source>
        <dbReference type="ARBA" id="ARBA00023157"/>
    </source>
</evidence>
<dbReference type="PROSITE" id="PS00194">
    <property type="entry name" value="THIOREDOXIN_1"/>
    <property type="match status" value="1"/>
</dbReference>
<dbReference type="PRINTS" id="PR00421">
    <property type="entry name" value="THIOREDOXIN"/>
</dbReference>
<evidence type="ECO:0000313" key="6">
    <source>
        <dbReference type="EMBL" id="USQ94648.1"/>
    </source>
</evidence>
<proteinExistence type="predicted"/>
<keyword evidence="3" id="KW-1015">Disulfide bond</keyword>
<evidence type="ECO:0000259" key="5">
    <source>
        <dbReference type="PROSITE" id="PS51352"/>
    </source>
</evidence>
<dbReference type="EMBL" id="CP096040">
    <property type="protein sequence ID" value="USQ94648.1"/>
    <property type="molecule type" value="Genomic_DNA"/>
</dbReference>
<protein>
    <submittedName>
        <fullName evidence="6">Thioredoxin domain-containing protein</fullName>
    </submittedName>
</protein>
<keyword evidence="4" id="KW-0676">Redox-active center</keyword>
<gene>
    <name evidence="6" type="ORF">MZV50_18985</name>
</gene>
<dbReference type="InterPro" id="IPR036249">
    <property type="entry name" value="Thioredoxin-like_sf"/>
</dbReference>
<dbReference type="InterPro" id="IPR013766">
    <property type="entry name" value="Thioredoxin_domain"/>
</dbReference>
<dbReference type="PROSITE" id="PS51352">
    <property type="entry name" value="THIOREDOXIN_2"/>
    <property type="match status" value="1"/>
</dbReference>
<dbReference type="Pfam" id="PF21352">
    <property type="entry name" value="Zn_ribbon_Thio2"/>
    <property type="match status" value="1"/>
</dbReference>
<keyword evidence="2" id="KW-0249">Electron transport</keyword>
<evidence type="ECO:0000256" key="1">
    <source>
        <dbReference type="ARBA" id="ARBA00022448"/>
    </source>
</evidence>
<keyword evidence="1" id="KW-0813">Transport</keyword>